<evidence type="ECO:0000256" key="3">
    <source>
        <dbReference type="ARBA" id="ARBA00023052"/>
    </source>
</evidence>
<sequence length="307" mass="32460">MGKSLRVAYGEALVKLGQKNDKVVALDADLAHATMSATFAEAFPDRFFNMGIAEGDLMCAASGFAHTGFIPFASTFALFGAGRAYEEIRNSIAYANANVKFAFSHSGLSVGEDGGSHQSIEDVALMREMPNMTVFVPCDPLEVEKAVFAAAKMNGPVYIRVARPVCEDITTPETPFIPGKANILKDGNDVCIIAMGLMVPIALKAAKMLETDGISAAVVNMHTIKPIDIETILSMNDKCKGIITAEEHSVIGGLGSAVSEVLAGHAGAKFARIGIQDKFGKSGKPDELFEEYGLTAENIAASCKATM</sequence>
<dbReference type="KEGG" id="bliq:INP51_10870"/>
<dbReference type="InterPro" id="IPR005475">
    <property type="entry name" value="Transketolase-like_Pyr-bd"/>
</dbReference>
<dbReference type="SUPFAM" id="SSF52922">
    <property type="entry name" value="TK C-terminal domain-like"/>
    <property type="match status" value="1"/>
</dbReference>
<protein>
    <submittedName>
        <fullName evidence="5">Transketolase family protein</fullName>
    </submittedName>
</protein>
<dbReference type="InterPro" id="IPR051157">
    <property type="entry name" value="PDH/Transketolase"/>
</dbReference>
<reference evidence="5 6" key="1">
    <citation type="submission" date="2020-10" db="EMBL/GenBank/DDBJ databases">
        <title>Blautia liquoris sp.nov., isolated from the mud in a fermentation cellar used for the production of Chinese strong-flavoured liquor.</title>
        <authorList>
            <person name="Lu L."/>
        </authorList>
    </citation>
    <scope>NUCLEOTIDE SEQUENCE [LARGE SCALE GENOMIC DNA]</scope>
    <source>
        <strain evidence="5 6">LZLJ-3</strain>
    </source>
</reference>
<evidence type="ECO:0000256" key="2">
    <source>
        <dbReference type="ARBA" id="ARBA00007131"/>
    </source>
</evidence>
<dbReference type="CDD" id="cd07033">
    <property type="entry name" value="TPP_PYR_DXS_TK_like"/>
    <property type="match status" value="1"/>
</dbReference>
<name>A0A7M2REX7_9FIRM</name>
<dbReference type="Gene3D" id="3.40.50.970">
    <property type="match status" value="1"/>
</dbReference>
<dbReference type="PANTHER" id="PTHR43825">
    <property type="entry name" value="PYRUVATE DEHYDROGENASE E1 COMPONENT"/>
    <property type="match status" value="1"/>
</dbReference>
<dbReference type="Pfam" id="PF02780">
    <property type="entry name" value="Transketolase_C"/>
    <property type="match status" value="1"/>
</dbReference>
<comment type="cofactor">
    <cofactor evidence="1">
        <name>thiamine diphosphate</name>
        <dbReference type="ChEBI" id="CHEBI:58937"/>
    </cofactor>
</comment>
<organism evidence="5 6">
    <name type="scientific">Blautia liquoris</name>
    <dbReference type="NCBI Taxonomy" id="2779518"/>
    <lineage>
        <taxon>Bacteria</taxon>
        <taxon>Bacillati</taxon>
        <taxon>Bacillota</taxon>
        <taxon>Clostridia</taxon>
        <taxon>Lachnospirales</taxon>
        <taxon>Lachnospiraceae</taxon>
        <taxon>Blautia</taxon>
    </lineage>
</organism>
<keyword evidence="6" id="KW-1185">Reference proteome</keyword>
<accession>A0A7M2REX7</accession>
<evidence type="ECO:0000313" key="5">
    <source>
        <dbReference type="EMBL" id="QOV18511.1"/>
    </source>
</evidence>
<dbReference type="EMBL" id="CP063304">
    <property type="protein sequence ID" value="QOV18511.1"/>
    <property type="molecule type" value="Genomic_DNA"/>
</dbReference>
<dbReference type="PANTHER" id="PTHR43825:SF1">
    <property type="entry name" value="TRANSKETOLASE-LIKE PYRIMIDINE-BINDING DOMAIN-CONTAINING PROTEIN"/>
    <property type="match status" value="1"/>
</dbReference>
<dbReference type="Proteomes" id="UP000593601">
    <property type="component" value="Chromosome"/>
</dbReference>
<dbReference type="InterPro" id="IPR009014">
    <property type="entry name" value="Transketo_C/PFOR_II"/>
</dbReference>
<dbReference type="FunFam" id="3.40.50.970:FF:000129">
    <property type="entry name" value="Transketolase"/>
    <property type="match status" value="1"/>
</dbReference>
<dbReference type="InterPro" id="IPR029061">
    <property type="entry name" value="THDP-binding"/>
</dbReference>
<dbReference type="AlphaFoldDB" id="A0A7M2REX7"/>
<dbReference type="SUPFAM" id="SSF52518">
    <property type="entry name" value="Thiamin diphosphate-binding fold (THDP-binding)"/>
    <property type="match status" value="1"/>
</dbReference>
<gene>
    <name evidence="5" type="ORF">INP51_10870</name>
</gene>
<evidence type="ECO:0000313" key="6">
    <source>
        <dbReference type="Proteomes" id="UP000593601"/>
    </source>
</evidence>
<keyword evidence="3" id="KW-0786">Thiamine pyrophosphate</keyword>
<dbReference type="InterPro" id="IPR033248">
    <property type="entry name" value="Transketolase_C"/>
</dbReference>
<dbReference type="RefSeq" id="WP_193734873.1">
    <property type="nucleotide sequence ID" value="NZ_CP063304.1"/>
</dbReference>
<dbReference type="Pfam" id="PF02779">
    <property type="entry name" value="Transket_pyr"/>
    <property type="match status" value="1"/>
</dbReference>
<comment type="similarity">
    <text evidence="2">Belongs to the transketolase family.</text>
</comment>
<evidence type="ECO:0000259" key="4">
    <source>
        <dbReference type="SMART" id="SM00861"/>
    </source>
</evidence>
<dbReference type="Gene3D" id="3.40.50.920">
    <property type="match status" value="1"/>
</dbReference>
<proteinExistence type="inferred from homology"/>
<evidence type="ECO:0000256" key="1">
    <source>
        <dbReference type="ARBA" id="ARBA00001964"/>
    </source>
</evidence>
<feature type="domain" description="Transketolase-like pyrimidine-binding" evidence="4">
    <location>
        <begin position="3"/>
        <end position="169"/>
    </location>
</feature>
<dbReference type="SMART" id="SM00861">
    <property type="entry name" value="Transket_pyr"/>
    <property type="match status" value="1"/>
</dbReference>